<dbReference type="EMBL" id="CP165727">
    <property type="protein sequence ID" value="XDV66310.1"/>
    <property type="molecule type" value="Genomic_DNA"/>
</dbReference>
<proteinExistence type="predicted"/>
<accession>A0AB39Y9L1</accession>
<dbReference type="AlphaFoldDB" id="A0AB39Y9L1"/>
<reference evidence="1" key="1">
    <citation type="submission" date="2024-08" db="EMBL/GenBank/DDBJ databases">
        <authorList>
            <person name="Yu S.T."/>
        </authorList>
    </citation>
    <scope>NUCLEOTIDE SEQUENCE</scope>
    <source>
        <strain evidence="1">R33</strain>
    </source>
</reference>
<dbReference type="RefSeq" id="WP_369778835.1">
    <property type="nucleotide sequence ID" value="NZ_CP165727.1"/>
</dbReference>
<protein>
    <submittedName>
        <fullName evidence="1">Uncharacterized protein</fullName>
    </submittedName>
</protein>
<sequence>MSQYVRMRWEGGRLGATTRGRAAAEEGLQKALEHLLAESRKLVPLDEGTLERSGRVVRAGMNGFVTYDTVYARRQHEELTWKHKPGRSAKYLEIPYNRDKDIMLALMAVSLRRWLRG</sequence>
<name>A0AB39Y9L1_9ACTN</name>
<gene>
    <name evidence="1" type="ORF">AB5J51_26995</name>
</gene>
<organism evidence="1">
    <name type="scientific">Streptomyces sp. R33</name>
    <dbReference type="NCBI Taxonomy" id="3238629"/>
    <lineage>
        <taxon>Bacteria</taxon>
        <taxon>Bacillati</taxon>
        <taxon>Actinomycetota</taxon>
        <taxon>Actinomycetes</taxon>
        <taxon>Kitasatosporales</taxon>
        <taxon>Streptomycetaceae</taxon>
        <taxon>Streptomyces</taxon>
    </lineage>
</organism>
<evidence type="ECO:0000313" key="1">
    <source>
        <dbReference type="EMBL" id="XDV66310.1"/>
    </source>
</evidence>